<dbReference type="GO" id="GO:0042834">
    <property type="term" value="F:peptidoglycan binding"/>
    <property type="evidence" value="ECO:0007669"/>
    <property type="project" value="InterPro"/>
</dbReference>
<dbReference type="SUPFAM" id="SSF110997">
    <property type="entry name" value="Sporulation related repeat"/>
    <property type="match status" value="1"/>
</dbReference>
<dbReference type="PROSITE" id="PS51724">
    <property type="entry name" value="SPOR"/>
    <property type="match status" value="1"/>
</dbReference>
<dbReference type="Pfam" id="PF05036">
    <property type="entry name" value="SPOR"/>
    <property type="match status" value="1"/>
</dbReference>
<dbReference type="AlphaFoldDB" id="A0A286D6N3"/>
<dbReference type="Gene3D" id="3.30.70.1070">
    <property type="entry name" value="Sporulation related repeat"/>
    <property type="match status" value="1"/>
</dbReference>
<organism evidence="3 4">
    <name type="scientific">Pseudoxanthomonas wuyuanensis</name>
    <dbReference type="NCBI Taxonomy" id="1073196"/>
    <lineage>
        <taxon>Bacteria</taxon>
        <taxon>Pseudomonadati</taxon>
        <taxon>Pseudomonadota</taxon>
        <taxon>Gammaproteobacteria</taxon>
        <taxon>Lysobacterales</taxon>
        <taxon>Lysobacteraceae</taxon>
        <taxon>Pseudoxanthomonas</taxon>
    </lineage>
</organism>
<dbReference type="EMBL" id="OCND01000003">
    <property type="protein sequence ID" value="SOD54323.1"/>
    <property type="molecule type" value="Genomic_DNA"/>
</dbReference>
<accession>A0A286D6N3</accession>
<evidence type="ECO:0000313" key="3">
    <source>
        <dbReference type="EMBL" id="SOD54323.1"/>
    </source>
</evidence>
<feature type="region of interest" description="Disordered" evidence="1">
    <location>
        <begin position="46"/>
        <end position="82"/>
    </location>
</feature>
<gene>
    <name evidence="3" type="ORF">SAMN06296416_103246</name>
</gene>
<keyword evidence="4" id="KW-1185">Reference proteome</keyword>
<dbReference type="Proteomes" id="UP000219374">
    <property type="component" value="Unassembled WGS sequence"/>
</dbReference>
<evidence type="ECO:0000313" key="4">
    <source>
        <dbReference type="Proteomes" id="UP000219374"/>
    </source>
</evidence>
<feature type="compositionally biased region" description="Pro residues" evidence="1">
    <location>
        <begin position="49"/>
        <end position="65"/>
    </location>
</feature>
<dbReference type="InterPro" id="IPR007730">
    <property type="entry name" value="SPOR-like_dom"/>
</dbReference>
<dbReference type="OrthoDB" id="5986009at2"/>
<name>A0A286D6N3_9GAMM</name>
<evidence type="ECO:0000259" key="2">
    <source>
        <dbReference type="PROSITE" id="PS51724"/>
    </source>
</evidence>
<reference evidence="3 4" key="1">
    <citation type="submission" date="2017-09" db="EMBL/GenBank/DDBJ databases">
        <authorList>
            <person name="Ehlers B."/>
            <person name="Leendertz F.H."/>
        </authorList>
    </citation>
    <scope>NUCLEOTIDE SEQUENCE [LARGE SCALE GENOMIC DNA]</scope>
    <source>
        <strain evidence="3 4">CGMCC 1.10978</strain>
    </source>
</reference>
<feature type="domain" description="SPOR" evidence="2">
    <location>
        <begin position="135"/>
        <end position="215"/>
    </location>
</feature>
<dbReference type="RefSeq" id="WP_097121550.1">
    <property type="nucleotide sequence ID" value="NZ_OCND01000003.1"/>
</dbReference>
<protein>
    <submittedName>
        <fullName evidence="3">Sporulation related domain-containing protein</fullName>
    </submittedName>
</protein>
<evidence type="ECO:0000256" key="1">
    <source>
        <dbReference type="SAM" id="MobiDB-lite"/>
    </source>
</evidence>
<sequence>MLIRVLIVLLAVLNLGVALWWMTRPAPLPPQPPALPSGVAQLQLVQDPAPEPEPEPAAPGRPVVPVPAVADSTPTAAAEPVSTAGSPAAAAVLPPAPPPAQCFSLGPFAEAGLAVAAAERLKGHVQVAKPRTLPAAGASGYRVLMPAAESREAAQAVAQRIGAAGFDDFLVINNGEEANSIALGRYRSREAALRRQESLRAAGFAAQLLPIGRDAAPQWWLDVALDGSADAAQLRRLAASAQSVPLDCARLR</sequence>
<proteinExistence type="predicted"/>
<feature type="compositionally biased region" description="Low complexity" evidence="1">
    <location>
        <begin position="66"/>
        <end position="79"/>
    </location>
</feature>
<dbReference type="InterPro" id="IPR036680">
    <property type="entry name" value="SPOR-like_sf"/>
</dbReference>